<gene>
    <name evidence="3" type="ORF">E5676_scaffold925G00300</name>
    <name evidence="2" type="ORF">E6C27_scaffold400G00270</name>
</gene>
<proteinExistence type="predicted"/>
<name>A0A5D3BUB8_CUCMM</name>
<reference evidence="4 5" key="1">
    <citation type="submission" date="2019-08" db="EMBL/GenBank/DDBJ databases">
        <title>Draft genome sequences of two oriental melons (Cucumis melo L. var makuwa).</title>
        <authorList>
            <person name="Kwon S.-Y."/>
        </authorList>
    </citation>
    <scope>NUCLEOTIDE SEQUENCE [LARGE SCALE GENOMIC DNA]</scope>
    <source>
        <strain evidence="5">cv. Chang Bougi</strain>
        <strain evidence="4">cv. SW 3</strain>
        <tissue evidence="3">Leaf</tissue>
    </source>
</reference>
<dbReference type="EMBL" id="SSTE01020493">
    <property type="protein sequence ID" value="KAA0033966.1"/>
    <property type="molecule type" value="Genomic_DNA"/>
</dbReference>
<sequence length="83" mass="9367">MRRTFVDVGSNVLSRYEGFPNEDGNDMEIPTVLKNFLTCPSRTSWAHDLVARVKAIAKWSNVQHQDASATHGKSLDSYRESLN</sequence>
<evidence type="ECO:0000313" key="5">
    <source>
        <dbReference type="Proteomes" id="UP000321947"/>
    </source>
</evidence>
<evidence type="ECO:0000256" key="1">
    <source>
        <dbReference type="SAM" id="MobiDB-lite"/>
    </source>
</evidence>
<evidence type="ECO:0000313" key="3">
    <source>
        <dbReference type="EMBL" id="TYK02578.1"/>
    </source>
</evidence>
<feature type="compositionally biased region" description="Basic and acidic residues" evidence="1">
    <location>
        <begin position="73"/>
        <end position="83"/>
    </location>
</feature>
<dbReference type="EMBL" id="SSTD01015517">
    <property type="protein sequence ID" value="TYK02578.1"/>
    <property type="molecule type" value="Genomic_DNA"/>
</dbReference>
<feature type="region of interest" description="Disordered" evidence="1">
    <location>
        <begin position="63"/>
        <end position="83"/>
    </location>
</feature>
<dbReference type="Proteomes" id="UP000321947">
    <property type="component" value="Unassembled WGS sequence"/>
</dbReference>
<dbReference type="Proteomes" id="UP000321393">
    <property type="component" value="Unassembled WGS sequence"/>
</dbReference>
<organism evidence="3 5">
    <name type="scientific">Cucumis melo var. makuwa</name>
    <name type="common">Oriental melon</name>
    <dbReference type="NCBI Taxonomy" id="1194695"/>
    <lineage>
        <taxon>Eukaryota</taxon>
        <taxon>Viridiplantae</taxon>
        <taxon>Streptophyta</taxon>
        <taxon>Embryophyta</taxon>
        <taxon>Tracheophyta</taxon>
        <taxon>Spermatophyta</taxon>
        <taxon>Magnoliopsida</taxon>
        <taxon>eudicotyledons</taxon>
        <taxon>Gunneridae</taxon>
        <taxon>Pentapetalae</taxon>
        <taxon>rosids</taxon>
        <taxon>fabids</taxon>
        <taxon>Cucurbitales</taxon>
        <taxon>Cucurbitaceae</taxon>
        <taxon>Benincaseae</taxon>
        <taxon>Cucumis</taxon>
    </lineage>
</organism>
<evidence type="ECO:0000313" key="2">
    <source>
        <dbReference type="EMBL" id="KAA0033966.1"/>
    </source>
</evidence>
<evidence type="ECO:0000313" key="4">
    <source>
        <dbReference type="Proteomes" id="UP000321393"/>
    </source>
</evidence>
<accession>A0A5D3BUB8</accession>
<comment type="caution">
    <text evidence="3">The sequence shown here is derived from an EMBL/GenBank/DDBJ whole genome shotgun (WGS) entry which is preliminary data.</text>
</comment>
<dbReference type="AlphaFoldDB" id="A0A5D3BUB8"/>
<protein>
    <submittedName>
        <fullName evidence="3">RING-H2 finger protein ATL66</fullName>
    </submittedName>
</protein>